<dbReference type="GO" id="GO:1990904">
    <property type="term" value="C:ribonucleoprotein complex"/>
    <property type="evidence" value="ECO:0007669"/>
    <property type="project" value="UniProtKB-KW"/>
</dbReference>
<accession>A0A0H5R452</accession>
<dbReference type="InterPro" id="IPR038579">
    <property type="entry name" value="Ribosomal_eS21_sf"/>
</dbReference>
<organism evidence="4">
    <name type="scientific">Spongospora subterranea</name>
    <dbReference type="NCBI Taxonomy" id="70186"/>
    <lineage>
        <taxon>Eukaryota</taxon>
        <taxon>Sar</taxon>
        <taxon>Rhizaria</taxon>
        <taxon>Endomyxa</taxon>
        <taxon>Phytomyxea</taxon>
        <taxon>Plasmodiophorida</taxon>
        <taxon>Plasmodiophoridae</taxon>
        <taxon>Spongospora</taxon>
    </lineage>
</organism>
<dbReference type="InterPro" id="IPR001931">
    <property type="entry name" value="Ribosomal_eS21"/>
</dbReference>
<dbReference type="Pfam" id="PF01249">
    <property type="entry name" value="Ribosomal_S21e"/>
    <property type="match status" value="1"/>
</dbReference>
<dbReference type="GO" id="GO:0005840">
    <property type="term" value="C:ribosome"/>
    <property type="evidence" value="ECO:0007669"/>
    <property type="project" value="UniProtKB-KW"/>
</dbReference>
<evidence type="ECO:0000256" key="3">
    <source>
        <dbReference type="ARBA" id="ARBA00023274"/>
    </source>
</evidence>
<feature type="non-terminal residue" evidence="4">
    <location>
        <position position="1"/>
    </location>
</feature>
<keyword evidence="3" id="KW-0687">Ribonucleoprotein</keyword>
<evidence type="ECO:0008006" key="5">
    <source>
        <dbReference type="Google" id="ProtNLM"/>
    </source>
</evidence>
<dbReference type="EMBL" id="HACM01008481">
    <property type="protein sequence ID" value="CRZ08923.1"/>
    <property type="molecule type" value="Transcribed_RNA"/>
</dbReference>
<sequence>PPAQGHGRNYWRISIAQHTLARRRRRDPLSVHPSLIAMGIDVAKYAPRKCSATMRMITAKDHASVQINVGEVDESGVYTGQYQTFAFSGYIRSKAESDAWLNKLAAEKGLVADIF</sequence>
<comment type="similarity">
    <text evidence="1">Belongs to the eukaryotic ribosomal protein eS21 family.</text>
</comment>
<proteinExistence type="inferred from homology"/>
<name>A0A0H5R452_9EUKA</name>
<evidence type="ECO:0000256" key="2">
    <source>
        <dbReference type="ARBA" id="ARBA00022980"/>
    </source>
</evidence>
<dbReference type="Gene3D" id="3.30.1230.20">
    <property type="match status" value="1"/>
</dbReference>
<protein>
    <recommendedName>
        <fullName evidence="5">40S ribosomal protein S21</fullName>
    </recommendedName>
</protein>
<evidence type="ECO:0000256" key="1">
    <source>
        <dbReference type="ARBA" id="ARBA00010228"/>
    </source>
</evidence>
<dbReference type="GO" id="GO:0006412">
    <property type="term" value="P:translation"/>
    <property type="evidence" value="ECO:0007669"/>
    <property type="project" value="InterPro"/>
</dbReference>
<dbReference type="GO" id="GO:0003735">
    <property type="term" value="F:structural constituent of ribosome"/>
    <property type="evidence" value="ECO:0007669"/>
    <property type="project" value="InterPro"/>
</dbReference>
<dbReference type="PANTHER" id="PTHR10442">
    <property type="entry name" value="40S RIBOSOMAL PROTEIN S21"/>
    <property type="match status" value="1"/>
</dbReference>
<evidence type="ECO:0000313" key="4">
    <source>
        <dbReference type="EMBL" id="CRZ08923.1"/>
    </source>
</evidence>
<reference evidence="4" key="1">
    <citation type="submission" date="2015-04" db="EMBL/GenBank/DDBJ databases">
        <title>The genome sequence of the plant pathogenic Rhizarian Plasmodiophora brassicae reveals insights in its biotrophic life cycle and the origin of chitin synthesis.</title>
        <authorList>
            <person name="Schwelm A."/>
            <person name="Fogelqvist J."/>
            <person name="Knaust A."/>
            <person name="Julke S."/>
            <person name="Lilja T."/>
            <person name="Dhandapani V."/>
            <person name="Bonilla-Rosso G."/>
            <person name="Karlsson M."/>
            <person name="Shevchenko A."/>
            <person name="Choi S.R."/>
            <person name="Kim H.G."/>
            <person name="Park J.Y."/>
            <person name="Lim Y.P."/>
            <person name="Ludwig-Muller J."/>
            <person name="Dixelius C."/>
        </authorList>
    </citation>
    <scope>NUCLEOTIDE SEQUENCE</scope>
    <source>
        <tissue evidence="4">Potato root galls</tissue>
    </source>
</reference>
<keyword evidence="2" id="KW-0689">Ribosomal protein</keyword>
<dbReference type="AlphaFoldDB" id="A0A0H5R452"/>